<dbReference type="PROSITE" id="PS50977">
    <property type="entry name" value="HTH_TETR_2"/>
    <property type="match status" value="1"/>
</dbReference>
<protein>
    <recommendedName>
        <fullName evidence="3">HTH tetR-type domain-containing protein</fullName>
    </recommendedName>
</protein>
<reference evidence="4 5" key="1">
    <citation type="journal article" date="2015" name="Genome Announc.">
        <title>Expanding the biotechnology potential of lactobacilli through comparative genomics of 213 strains and associated genera.</title>
        <authorList>
            <person name="Sun Z."/>
            <person name="Harris H.M."/>
            <person name="McCann A."/>
            <person name="Guo C."/>
            <person name="Argimon S."/>
            <person name="Zhang W."/>
            <person name="Yang X."/>
            <person name="Jeffery I.B."/>
            <person name="Cooney J.C."/>
            <person name="Kagawa T.F."/>
            <person name="Liu W."/>
            <person name="Song Y."/>
            <person name="Salvetti E."/>
            <person name="Wrobel A."/>
            <person name="Rasinkangas P."/>
            <person name="Parkhill J."/>
            <person name="Rea M.C."/>
            <person name="O'Sullivan O."/>
            <person name="Ritari J."/>
            <person name="Douillard F.P."/>
            <person name="Paul Ross R."/>
            <person name="Yang R."/>
            <person name="Briner A.E."/>
            <person name="Felis G.E."/>
            <person name="de Vos W.M."/>
            <person name="Barrangou R."/>
            <person name="Klaenhammer T.R."/>
            <person name="Caufield P.W."/>
            <person name="Cui Y."/>
            <person name="Zhang H."/>
            <person name="O'Toole P.W."/>
        </authorList>
    </citation>
    <scope>NUCLEOTIDE SEQUENCE [LARGE SCALE GENOMIC DNA]</scope>
    <source>
        <strain evidence="4 5">DSM 17758</strain>
    </source>
</reference>
<dbReference type="InterPro" id="IPR001647">
    <property type="entry name" value="HTH_TetR"/>
</dbReference>
<keyword evidence="5" id="KW-1185">Reference proteome</keyword>
<dbReference type="Pfam" id="PF14278">
    <property type="entry name" value="TetR_C_8"/>
    <property type="match status" value="1"/>
</dbReference>
<dbReference type="Pfam" id="PF00440">
    <property type="entry name" value="TetR_N"/>
    <property type="match status" value="1"/>
</dbReference>
<keyword evidence="1 2" id="KW-0238">DNA-binding</keyword>
<dbReference type="PATRIC" id="fig|1423735.3.peg.1126"/>
<dbReference type="AlphaFoldDB" id="A0A0R1W770"/>
<dbReference type="STRING" id="1423735.FC15_GL001082"/>
<dbReference type="SUPFAM" id="SSF46689">
    <property type="entry name" value="Homeodomain-like"/>
    <property type="match status" value="1"/>
</dbReference>
<dbReference type="EMBL" id="AZFX01000031">
    <property type="protein sequence ID" value="KRM11155.1"/>
    <property type="molecule type" value="Genomic_DNA"/>
</dbReference>
<dbReference type="RefSeq" id="WP_057823817.1">
    <property type="nucleotide sequence ID" value="NZ_AZFX01000031.1"/>
</dbReference>
<dbReference type="InterPro" id="IPR009057">
    <property type="entry name" value="Homeodomain-like_sf"/>
</dbReference>
<evidence type="ECO:0000256" key="1">
    <source>
        <dbReference type="ARBA" id="ARBA00023125"/>
    </source>
</evidence>
<evidence type="ECO:0000313" key="4">
    <source>
        <dbReference type="EMBL" id="KRM11155.1"/>
    </source>
</evidence>
<proteinExistence type="predicted"/>
<comment type="caution">
    <text evidence="4">The sequence shown here is derived from an EMBL/GenBank/DDBJ whole genome shotgun (WGS) entry which is preliminary data.</text>
</comment>
<accession>A0A0R1W770</accession>
<dbReference type="PANTHER" id="PTHR43479">
    <property type="entry name" value="ACREF/ENVCD OPERON REPRESSOR-RELATED"/>
    <property type="match status" value="1"/>
</dbReference>
<dbReference type="InterPro" id="IPR039532">
    <property type="entry name" value="TetR_C_Firmicutes"/>
</dbReference>
<evidence type="ECO:0000259" key="3">
    <source>
        <dbReference type="PROSITE" id="PS50977"/>
    </source>
</evidence>
<evidence type="ECO:0000313" key="5">
    <source>
        <dbReference type="Proteomes" id="UP000051315"/>
    </source>
</evidence>
<gene>
    <name evidence="4" type="ORF">FC15_GL001082</name>
</gene>
<evidence type="ECO:0000256" key="2">
    <source>
        <dbReference type="PROSITE-ProRule" id="PRU00335"/>
    </source>
</evidence>
<dbReference type="InterPro" id="IPR050624">
    <property type="entry name" value="HTH-type_Tx_Regulator"/>
</dbReference>
<dbReference type="PANTHER" id="PTHR43479:SF7">
    <property type="entry name" value="TETR-FAMILY TRANSCRIPTIONAL REGULATOR"/>
    <property type="match status" value="1"/>
</dbReference>
<dbReference type="Gene3D" id="1.10.357.10">
    <property type="entry name" value="Tetracycline Repressor, domain 2"/>
    <property type="match status" value="1"/>
</dbReference>
<dbReference type="Proteomes" id="UP000051315">
    <property type="component" value="Unassembled WGS sequence"/>
</dbReference>
<feature type="domain" description="HTH tetR-type" evidence="3">
    <location>
        <begin position="5"/>
        <end position="65"/>
    </location>
</feature>
<sequence length="183" mass="21694">MGHDMIIKHAFMNSMIELAETQDFNKITISQITRKVGMHRQSFYYHFTDKYDLLAYTYQELSFFYLDKDHSGLDNWLEQTEKMFNSIYEHRKFYTNTSVSDQNTLLLTFSKIVQARLLDLLAEINSDHRLSAYDRQFYAEFFGYGCAGTLVDWIANGYQITPDEIAHKFSRFVDDIKHYSPKL</sequence>
<feature type="DNA-binding region" description="H-T-H motif" evidence="2">
    <location>
        <begin position="28"/>
        <end position="47"/>
    </location>
</feature>
<name>A0A0R1W770_9LACO</name>
<organism evidence="4 5">
    <name type="scientific">Lapidilactobacillus concavus DSM 17758</name>
    <dbReference type="NCBI Taxonomy" id="1423735"/>
    <lineage>
        <taxon>Bacteria</taxon>
        <taxon>Bacillati</taxon>
        <taxon>Bacillota</taxon>
        <taxon>Bacilli</taxon>
        <taxon>Lactobacillales</taxon>
        <taxon>Lactobacillaceae</taxon>
        <taxon>Lapidilactobacillus</taxon>
    </lineage>
</organism>
<dbReference type="GO" id="GO:0003677">
    <property type="term" value="F:DNA binding"/>
    <property type="evidence" value="ECO:0007669"/>
    <property type="project" value="UniProtKB-UniRule"/>
</dbReference>